<feature type="transmembrane region" description="Helical" evidence="6">
    <location>
        <begin position="183"/>
        <end position="206"/>
    </location>
</feature>
<accession>A0A2G9UNC2</accession>
<dbReference type="GO" id="GO:0005886">
    <property type="term" value="C:plasma membrane"/>
    <property type="evidence" value="ECO:0007669"/>
    <property type="project" value="TreeGrafter"/>
</dbReference>
<evidence type="ECO:0000256" key="2">
    <source>
        <dbReference type="ARBA" id="ARBA00022692"/>
    </source>
</evidence>
<comment type="subcellular location">
    <subcellularLocation>
        <location evidence="1">Membrane</location>
    </subcellularLocation>
</comment>
<keyword evidence="7" id="KW-0378">Hydrolase</keyword>
<feature type="compositionally biased region" description="Basic and acidic residues" evidence="5">
    <location>
        <begin position="10"/>
        <end position="34"/>
    </location>
</feature>
<dbReference type="GO" id="GO:0140326">
    <property type="term" value="F:ATPase-coupled intramembrane lipid transporter activity"/>
    <property type="evidence" value="ECO:0007669"/>
    <property type="project" value="TreeGrafter"/>
</dbReference>
<dbReference type="InterPro" id="IPR023214">
    <property type="entry name" value="HAD_sf"/>
</dbReference>
<protein>
    <submittedName>
        <fullName evidence="7">Haloacid dehalogenase-like hydrolase</fullName>
    </submittedName>
</protein>
<keyword evidence="3 6" id="KW-1133">Transmembrane helix</keyword>
<dbReference type="GO" id="GO:0016787">
    <property type="term" value="F:hydrolase activity"/>
    <property type="evidence" value="ECO:0007669"/>
    <property type="project" value="UniProtKB-KW"/>
</dbReference>
<dbReference type="SFLD" id="SFLDS00003">
    <property type="entry name" value="Haloacid_Dehalogenase"/>
    <property type="match status" value="1"/>
</dbReference>
<dbReference type="Gene3D" id="3.40.1110.10">
    <property type="entry name" value="Calcium-transporting ATPase, cytoplasmic domain N"/>
    <property type="match status" value="1"/>
</dbReference>
<keyword evidence="4 6" id="KW-0472">Membrane</keyword>
<evidence type="ECO:0000256" key="5">
    <source>
        <dbReference type="SAM" id="MobiDB-lite"/>
    </source>
</evidence>
<dbReference type="InterPro" id="IPR036412">
    <property type="entry name" value="HAD-like_sf"/>
</dbReference>
<name>A0A2G9UNC2_TELCI</name>
<evidence type="ECO:0000256" key="4">
    <source>
        <dbReference type="ARBA" id="ARBA00023136"/>
    </source>
</evidence>
<dbReference type="PRINTS" id="PR00119">
    <property type="entry name" value="CATATPASE"/>
</dbReference>
<dbReference type="GO" id="GO:0000166">
    <property type="term" value="F:nucleotide binding"/>
    <property type="evidence" value="ECO:0007669"/>
    <property type="project" value="InterPro"/>
</dbReference>
<dbReference type="EMBL" id="KZ345873">
    <property type="protein sequence ID" value="PIO71707.1"/>
    <property type="molecule type" value="Genomic_DNA"/>
</dbReference>
<proteinExistence type="predicted"/>
<dbReference type="Gene3D" id="3.40.50.1000">
    <property type="entry name" value="HAD superfamily/HAD-like"/>
    <property type="match status" value="2"/>
</dbReference>
<dbReference type="InterPro" id="IPR018303">
    <property type="entry name" value="ATPase_P-typ_P_site"/>
</dbReference>
<keyword evidence="8" id="KW-1185">Reference proteome</keyword>
<sequence>MAKTWTLQLREIEEEREEDQREGLPEEADEEKKGQIILSLRSSDVSKNVLETHSGRSSDENGTCFVETCNLDGETSLKQRMVPRHYMPFSQQDCNFTPPQFTGTVFCEPPDPAIYTIRAKIERAPGSFELITKDNMLLRGSRLRNTTFIEGIVLYAGHDTKVMMNNGRAPHKISGIESLTNRFILLCMVILTAMVIGSALMSGVWLGQHPSSRNASNVTAVIVPISLYITVEIIKLAQIFFLSQDIELYAPDVDRAIDCRSLNIPEELGQVSHVLSDKTGTLTENVMIFRKCAFDCVDYGPDKQLRDCDQSEPTVSLALRDRVKSDWQTNTHMKHFFLNMVLNNSVVVNMVPHHDALEVGFFEGGVYNIGNSSFYDITAEQFKEMVAKVKSQTPSPLRPELAENRFCEIPEDDELDSIIGGCSALPSPTIADLDTATAGTPATTISRVSSFSNFVKKNLISPITSLCLNLNAFASSAGTFKYEYVNTSKQCSRLANWKLKSDPRYYIIISLTFDVGRIIRFWQETQTLLSAHVMSISSSDREQLLSQKADEIETELELLGVTGIEDRLQDGVEETIIALRGAGMQVWVLTGDKLETAENIARSCGLFAPHLVTRKIGTRDDLSSKEGEGHYNLVLSPEATLLAKRGDEKLLAHLRRAAKKTFTYRTNGRVLTIGDGANDVPMIQAAHVGIGIVGKEGMQIDALGEDLIKH</sequence>
<dbReference type="GO" id="GO:0045332">
    <property type="term" value="P:phospholipid translocation"/>
    <property type="evidence" value="ECO:0007669"/>
    <property type="project" value="TreeGrafter"/>
</dbReference>
<dbReference type="PANTHER" id="PTHR24092">
    <property type="entry name" value="PROBABLE PHOSPHOLIPID-TRANSPORTING ATPASE"/>
    <property type="match status" value="1"/>
</dbReference>
<dbReference type="PROSITE" id="PS00154">
    <property type="entry name" value="ATPASE_E1_E2"/>
    <property type="match status" value="1"/>
</dbReference>
<dbReference type="InterPro" id="IPR023299">
    <property type="entry name" value="ATPase_P-typ_cyto_dom_N"/>
</dbReference>
<dbReference type="AlphaFoldDB" id="A0A2G9UNC2"/>
<evidence type="ECO:0000256" key="1">
    <source>
        <dbReference type="ARBA" id="ARBA00004370"/>
    </source>
</evidence>
<dbReference type="PANTHER" id="PTHR24092:SF215">
    <property type="entry name" value="PHOSPHOLIPID-TRANSPORTING ATPASE"/>
    <property type="match status" value="1"/>
</dbReference>
<feature type="region of interest" description="Disordered" evidence="5">
    <location>
        <begin position="1"/>
        <end position="37"/>
    </location>
</feature>
<keyword evidence="2 6" id="KW-0812">Transmembrane</keyword>
<dbReference type="SUPFAM" id="SSF81665">
    <property type="entry name" value="Calcium ATPase, transmembrane domain M"/>
    <property type="match status" value="1"/>
</dbReference>
<dbReference type="OrthoDB" id="377733at2759"/>
<dbReference type="Proteomes" id="UP000230423">
    <property type="component" value="Unassembled WGS sequence"/>
</dbReference>
<dbReference type="Pfam" id="PF00702">
    <property type="entry name" value="Hydrolase"/>
    <property type="match status" value="1"/>
</dbReference>
<dbReference type="SFLD" id="SFLDF00027">
    <property type="entry name" value="p-type_atpase"/>
    <property type="match status" value="1"/>
</dbReference>
<dbReference type="SFLD" id="SFLDG00002">
    <property type="entry name" value="C1.7:_P-type_atpase_like"/>
    <property type="match status" value="1"/>
</dbReference>
<evidence type="ECO:0000313" key="7">
    <source>
        <dbReference type="EMBL" id="PIO71707.1"/>
    </source>
</evidence>
<dbReference type="InterPro" id="IPR044492">
    <property type="entry name" value="P_typ_ATPase_HD_dom"/>
</dbReference>
<gene>
    <name evidence="7" type="ORF">TELCIR_06389</name>
</gene>
<evidence type="ECO:0000256" key="6">
    <source>
        <dbReference type="SAM" id="Phobius"/>
    </source>
</evidence>
<evidence type="ECO:0000313" key="8">
    <source>
        <dbReference type="Proteomes" id="UP000230423"/>
    </source>
</evidence>
<dbReference type="InterPro" id="IPR023298">
    <property type="entry name" value="ATPase_P-typ_TM_dom_sf"/>
</dbReference>
<reference evidence="7 8" key="1">
    <citation type="submission" date="2015-09" db="EMBL/GenBank/DDBJ databases">
        <title>Draft genome of the parasitic nematode Teladorsagia circumcincta isolate WARC Sus (inbred).</title>
        <authorList>
            <person name="Mitreva M."/>
        </authorList>
    </citation>
    <scope>NUCLEOTIDE SEQUENCE [LARGE SCALE GENOMIC DNA]</scope>
    <source>
        <strain evidence="7 8">S</strain>
    </source>
</reference>
<organism evidence="7 8">
    <name type="scientific">Teladorsagia circumcincta</name>
    <name type="common">Brown stomach worm</name>
    <name type="synonym">Ostertagia circumcincta</name>
    <dbReference type="NCBI Taxonomy" id="45464"/>
    <lineage>
        <taxon>Eukaryota</taxon>
        <taxon>Metazoa</taxon>
        <taxon>Ecdysozoa</taxon>
        <taxon>Nematoda</taxon>
        <taxon>Chromadorea</taxon>
        <taxon>Rhabditida</taxon>
        <taxon>Rhabditina</taxon>
        <taxon>Rhabditomorpha</taxon>
        <taxon>Strongyloidea</taxon>
        <taxon>Trichostrongylidae</taxon>
        <taxon>Teladorsagia</taxon>
    </lineage>
</organism>
<evidence type="ECO:0000256" key="3">
    <source>
        <dbReference type="ARBA" id="ARBA00022989"/>
    </source>
</evidence>
<dbReference type="Gene3D" id="1.20.1110.10">
    <property type="entry name" value="Calcium-transporting ATPase, transmembrane domain"/>
    <property type="match status" value="1"/>
</dbReference>
<dbReference type="SUPFAM" id="SSF56784">
    <property type="entry name" value="HAD-like"/>
    <property type="match status" value="1"/>
</dbReference>